<evidence type="ECO:0000256" key="2">
    <source>
        <dbReference type="ARBA" id="ARBA00005022"/>
    </source>
</evidence>
<dbReference type="GO" id="GO:0005739">
    <property type="term" value="C:mitochondrion"/>
    <property type="evidence" value="ECO:0007669"/>
    <property type="project" value="TreeGrafter"/>
</dbReference>
<evidence type="ECO:0000256" key="8">
    <source>
        <dbReference type="ARBA" id="ARBA00023004"/>
    </source>
</evidence>
<dbReference type="STRING" id="46731.A0A3M6UXP9"/>
<sequence length="472" mass="54729">MYFSTVELNTTASQCVNSFLLLLIILKTGSVMLLRASLRQPLCHFIWKRTKTTSSVNYIKALVSEDCLEIEWNDGHKSRQVDKLNVLLWLQFHNSWLRFSCQCEHCKQSHSGQRTIDTLSIPEPLEISDFSLSKNKENLEVKWENERDHQGVLNLQWLRENCYSEVARKLDNKRRKTQPHIGEHSLPEVEYSTIMESREGLWKVYPRPFNRMLSQLSDHGVSLVKNVPHDDEENVLKVGRLIGPIQETIYGKMFDVVSTPNPINIAYSSVGLSYHIDLAYYESPPGLQLLHCLRFDSDIEGGESLFLDAFYVAEEFRKQFPKEFDDLVRIPGTFQKIHFERDYPVKLVYKRPHIVLSPDKEIVAVTWAPPFEGPLSVPEEDVEPYYRAYRLFSKMMEESPLQKSVRLHQGDLVCFNNRRILHGRNSFNLNGGVRHFKGAYVNIDEFRNAFQVTSELVGSGEPCRRSGNHCFL</sequence>
<evidence type="ECO:0000256" key="3">
    <source>
        <dbReference type="ARBA" id="ARBA00008654"/>
    </source>
</evidence>
<evidence type="ECO:0000259" key="9">
    <source>
        <dbReference type="Pfam" id="PF02668"/>
    </source>
</evidence>
<dbReference type="EMBL" id="RCHS01000513">
    <property type="protein sequence ID" value="RMX58451.1"/>
    <property type="molecule type" value="Genomic_DNA"/>
</dbReference>
<keyword evidence="7" id="KW-0560">Oxidoreductase</keyword>
<name>A0A3M6UXP9_POCDA</name>
<dbReference type="Pfam" id="PF02668">
    <property type="entry name" value="TauD"/>
    <property type="match status" value="1"/>
</dbReference>
<keyword evidence="12" id="KW-1185">Reference proteome</keyword>
<reference evidence="11 12" key="1">
    <citation type="journal article" date="2018" name="Sci. Rep.">
        <title>Comparative analysis of the Pocillopora damicornis genome highlights role of immune system in coral evolution.</title>
        <authorList>
            <person name="Cunning R."/>
            <person name="Bay R.A."/>
            <person name="Gillette P."/>
            <person name="Baker A.C."/>
            <person name="Traylor-Knowles N."/>
        </authorList>
    </citation>
    <scope>NUCLEOTIDE SEQUENCE [LARGE SCALE GENOMIC DNA]</scope>
    <source>
        <strain evidence="11">RSMAS</strain>
        <tissue evidence="11">Whole animal</tissue>
    </source>
</reference>
<evidence type="ECO:0000256" key="7">
    <source>
        <dbReference type="ARBA" id="ARBA00023002"/>
    </source>
</evidence>
<feature type="domain" description="Gamma-butyrobetaine hydroxylase-like N-terminal" evidence="10">
    <location>
        <begin position="64"/>
        <end position="130"/>
    </location>
</feature>
<comment type="pathway">
    <text evidence="2">Amine and polyamine biosynthesis; carnitine biosynthesis.</text>
</comment>
<evidence type="ECO:0000313" key="12">
    <source>
        <dbReference type="Proteomes" id="UP000275408"/>
    </source>
</evidence>
<organism evidence="11 12">
    <name type="scientific">Pocillopora damicornis</name>
    <name type="common">Cauliflower coral</name>
    <name type="synonym">Millepora damicornis</name>
    <dbReference type="NCBI Taxonomy" id="46731"/>
    <lineage>
        <taxon>Eukaryota</taxon>
        <taxon>Metazoa</taxon>
        <taxon>Cnidaria</taxon>
        <taxon>Anthozoa</taxon>
        <taxon>Hexacorallia</taxon>
        <taxon>Scleractinia</taxon>
        <taxon>Astrocoeniina</taxon>
        <taxon>Pocilloporidae</taxon>
        <taxon>Pocillopora</taxon>
    </lineage>
</organism>
<dbReference type="GO" id="GO:0046872">
    <property type="term" value="F:metal ion binding"/>
    <property type="evidence" value="ECO:0007669"/>
    <property type="project" value="UniProtKB-KW"/>
</dbReference>
<proteinExistence type="inferred from homology"/>
<dbReference type="InterPro" id="IPR050411">
    <property type="entry name" value="AlphaKG_dependent_hydroxylases"/>
</dbReference>
<accession>A0A3M6UXP9</accession>
<dbReference type="Gene3D" id="3.60.130.10">
    <property type="entry name" value="Clavaminate synthase-like"/>
    <property type="match status" value="1"/>
</dbReference>
<evidence type="ECO:0000259" key="10">
    <source>
        <dbReference type="Pfam" id="PF06155"/>
    </source>
</evidence>
<dbReference type="Pfam" id="PF06155">
    <property type="entry name" value="GBBH-like_N"/>
    <property type="match status" value="1"/>
</dbReference>
<dbReference type="OrthoDB" id="406634at2759"/>
<evidence type="ECO:0000256" key="5">
    <source>
        <dbReference type="ARBA" id="ARBA00022873"/>
    </source>
</evidence>
<evidence type="ECO:0000256" key="4">
    <source>
        <dbReference type="ARBA" id="ARBA00022723"/>
    </source>
</evidence>
<dbReference type="InterPro" id="IPR003819">
    <property type="entry name" value="TauD/TfdA-like"/>
</dbReference>
<keyword evidence="8" id="KW-0408">Iron</keyword>
<keyword evidence="6" id="KW-0223">Dioxygenase</keyword>
<evidence type="ECO:0000256" key="6">
    <source>
        <dbReference type="ARBA" id="ARBA00022964"/>
    </source>
</evidence>
<feature type="domain" description="TauD/TfdA-like" evidence="9">
    <location>
        <begin position="213"/>
        <end position="440"/>
    </location>
</feature>
<dbReference type="Proteomes" id="UP000275408">
    <property type="component" value="Unassembled WGS sequence"/>
</dbReference>
<keyword evidence="4" id="KW-0479">Metal-binding</keyword>
<dbReference type="CDD" id="cd00250">
    <property type="entry name" value="CAS_like"/>
    <property type="match status" value="1"/>
</dbReference>
<dbReference type="GO" id="GO:0016706">
    <property type="term" value="F:2-oxoglutarate-dependent dioxygenase activity"/>
    <property type="evidence" value="ECO:0007669"/>
    <property type="project" value="UniProtKB-ARBA"/>
</dbReference>
<comment type="similarity">
    <text evidence="3">Belongs to the gamma-BBH/TMLD family.</text>
</comment>
<dbReference type="InterPro" id="IPR042098">
    <property type="entry name" value="TauD-like_sf"/>
</dbReference>
<dbReference type="FunFam" id="3.30.2020.30:FF:000002">
    <property type="entry name" value="Putative gamma-butyrobetaine dioxygenase"/>
    <property type="match status" value="1"/>
</dbReference>
<dbReference type="AlphaFoldDB" id="A0A3M6UXP9"/>
<dbReference type="PANTHER" id="PTHR10696:SF25">
    <property type="entry name" value="OXIDOREDUCTASE AIM17-RELATED"/>
    <property type="match status" value="1"/>
</dbReference>
<keyword evidence="5" id="KW-0124">Carnitine biosynthesis</keyword>
<gene>
    <name evidence="11" type="ORF">pdam_00022054</name>
</gene>
<evidence type="ECO:0008006" key="13">
    <source>
        <dbReference type="Google" id="ProtNLM"/>
    </source>
</evidence>
<dbReference type="Gene3D" id="3.30.2020.30">
    <property type="match status" value="1"/>
</dbReference>
<evidence type="ECO:0000256" key="1">
    <source>
        <dbReference type="ARBA" id="ARBA00001954"/>
    </source>
</evidence>
<evidence type="ECO:0000313" key="11">
    <source>
        <dbReference type="EMBL" id="RMX58451.1"/>
    </source>
</evidence>
<comment type="cofactor">
    <cofactor evidence="1">
        <name>Fe(2+)</name>
        <dbReference type="ChEBI" id="CHEBI:29033"/>
    </cofactor>
</comment>
<comment type="caution">
    <text evidence="11">The sequence shown here is derived from an EMBL/GenBank/DDBJ whole genome shotgun (WGS) entry which is preliminary data.</text>
</comment>
<dbReference type="InterPro" id="IPR038492">
    <property type="entry name" value="GBBH-like_N_sf"/>
</dbReference>
<dbReference type="UniPathway" id="UPA00118"/>
<dbReference type="GO" id="GO:0045329">
    <property type="term" value="P:carnitine biosynthetic process"/>
    <property type="evidence" value="ECO:0007669"/>
    <property type="project" value="UniProtKB-UniPathway"/>
</dbReference>
<protein>
    <recommendedName>
        <fullName evidence="13">Gamma-butyrobetaine dioxygenase</fullName>
    </recommendedName>
</protein>
<dbReference type="PANTHER" id="PTHR10696">
    <property type="entry name" value="GAMMA-BUTYROBETAINE HYDROXYLASE-RELATED"/>
    <property type="match status" value="1"/>
</dbReference>
<dbReference type="InterPro" id="IPR010376">
    <property type="entry name" value="GBBH-like_N"/>
</dbReference>
<dbReference type="SUPFAM" id="SSF51197">
    <property type="entry name" value="Clavaminate synthase-like"/>
    <property type="match status" value="1"/>
</dbReference>